<reference evidence="6 7" key="1">
    <citation type="journal article" date="2018" name="Genome Announc.">
        <title>Complete genomes of two Megasphaera elsdenii strains, NCIMB 702410 and ATCC 25940.</title>
        <authorList>
            <person name="Hatmaker E.A."/>
            <person name="O'Dell K."/>
            <person name="Riley L.A."/>
            <person name="Klingeman D.M."/>
            <person name="Guss A.M."/>
        </authorList>
    </citation>
    <scope>NUCLEOTIDE SEQUENCE [LARGE SCALE GENOMIC DNA]</scope>
    <source>
        <strain evidence="6 7">NCIMB702410</strain>
    </source>
</reference>
<proteinExistence type="inferred from homology"/>
<dbReference type="Pfam" id="PF00126">
    <property type="entry name" value="HTH_1"/>
    <property type="match status" value="1"/>
</dbReference>
<keyword evidence="3" id="KW-0238">DNA-binding</keyword>
<dbReference type="InterPro" id="IPR000847">
    <property type="entry name" value="LysR_HTH_N"/>
</dbReference>
<dbReference type="InterPro" id="IPR036388">
    <property type="entry name" value="WH-like_DNA-bd_sf"/>
</dbReference>
<dbReference type="SUPFAM" id="SSF46785">
    <property type="entry name" value="Winged helix' DNA-binding domain"/>
    <property type="match status" value="1"/>
</dbReference>
<dbReference type="FunFam" id="1.10.10.10:FF:000001">
    <property type="entry name" value="LysR family transcriptional regulator"/>
    <property type="match status" value="1"/>
</dbReference>
<sequence length="309" mass="34746">MTLQQLRYILELSKHNSISAAAHALNISQPSLSTAIKDLEKEFSLTLVERNRHGITFTPAGLEFLHYAGHILSHAEAMHDHFQAEKKQDLPQVLSISSQHYPFADEAFIHALQHVPPNAACTFTLREGRTSQVIHDVVTRESQLGILFLSHMNARFLKDLFHKNKLEFTPLCAFTPCLYVRSGHPLAEFSHVVPGQFSSYPCVRFEQGHDKSQFSEELLLPNRASRQCIYVTDRSTLFSIIRATDAYTIGTGHAAPSIIGRHLAVIPIENPLDTMTVGWIKMAGEPLSEEASHYITILTDLLRGRENKE</sequence>
<dbReference type="PROSITE" id="PS50931">
    <property type="entry name" value="HTH_LYSR"/>
    <property type="match status" value="1"/>
</dbReference>
<organism evidence="6 7">
    <name type="scientific">Megasphaera elsdenii</name>
    <dbReference type="NCBI Taxonomy" id="907"/>
    <lineage>
        <taxon>Bacteria</taxon>
        <taxon>Bacillati</taxon>
        <taxon>Bacillota</taxon>
        <taxon>Negativicutes</taxon>
        <taxon>Veillonellales</taxon>
        <taxon>Veillonellaceae</taxon>
        <taxon>Megasphaera</taxon>
    </lineage>
</organism>
<dbReference type="AlphaFoldDB" id="A0A2S0M5Q2"/>
<evidence type="ECO:0000256" key="2">
    <source>
        <dbReference type="ARBA" id="ARBA00023015"/>
    </source>
</evidence>
<protein>
    <submittedName>
        <fullName evidence="6">LysR family transcriptional regulator</fullName>
    </submittedName>
</protein>
<dbReference type="RefSeq" id="WP_027894981.1">
    <property type="nucleotide sequence ID" value="NZ_CALZUV010000063.1"/>
</dbReference>
<gene>
    <name evidence="6" type="ORF">C6Y28_03550</name>
</gene>
<dbReference type="SUPFAM" id="SSF53850">
    <property type="entry name" value="Periplasmic binding protein-like II"/>
    <property type="match status" value="1"/>
</dbReference>
<dbReference type="Gene3D" id="1.10.10.10">
    <property type="entry name" value="Winged helix-like DNA-binding domain superfamily/Winged helix DNA-binding domain"/>
    <property type="match status" value="1"/>
</dbReference>
<evidence type="ECO:0000313" key="6">
    <source>
        <dbReference type="EMBL" id="AVO26759.1"/>
    </source>
</evidence>
<feature type="domain" description="HTH lysR-type" evidence="5">
    <location>
        <begin position="1"/>
        <end position="58"/>
    </location>
</feature>
<dbReference type="Proteomes" id="UP000238358">
    <property type="component" value="Chromosome"/>
</dbReference>
<name>A0A2S0M5Q2_MEGEL</name>
<dbReference type="InterPro" id="IPR005119">
    <property type="entry name" value="LysR_subst-bd"/>
</dbReference>
<evidence type="ECO:0000256" key="3">
    <source>
        <dbReference type="ARBA" id="ARBA00023125"/>
    </source>
</evidence>
<dbReference type="Gene3D" id="3.40.190.290">
    <property type="match status" value="1"/>
</dbReference>
<evidence type="ECO:0000256" key="1">
    <source>
        <dbReference type="ARBA" id="ARBA00009437"/>
    </source>
</evidence>
<dbReference type="GO" id="GO:0003700">
    <property type="term" value="F:DNA-binding transcription factor activity"/>
    <property type="evidence" value="ECO:0007669"/>
    <property type="project" value="InterPro"/>
</dbReference>
<keyword evidence="2" id="KW-0805">Transcription regulation</keyword>
<evidence type="ECO:0000256" key="4">
    <source>
        <dbReference type="ARBA" id="ARBA00023163"/>
    </source>
</evidence>
<dbReference type="PRINTS" id="PR00039">
    <property type="entry name" value="HTHLYSR"/>
</dbReference>
<dbReference type="InterPro" id="IPR036390">
    <property type="entry name" value="WH_DNA-bd_sf"/>
</dbReference>
<evidence type="ECO:0000313" key="7">
    <source>
        <dbReference type="Proteomes" id="UP000238358"/>
    </source>
</evidence>
<dbReference type="PANTHER" id="PTHR30346">
    <property type="entry name" value="TRANSCRIPTIONAL DUAL REGULATOR HCAR-RELATED"/>
    <property type="match status" value="1"/>
</dbReference>
<dbReference type="CDD" id="cd05466">
    <property type="entry name" value="PBP2_LTTR_substrate"/>
    <property type="match status" value="1"/>
</dbReference>
<dbReference type="OrthoDB" id="9803714at2"/>
<dbReference type="GO" id="GO:0003677">
    <property type="term" value="F:DNA binding"/>
    <property type="evidence" value="ECO:0007669"/>
    <property type="project" value="UniProtKB-KW"/>
</dbReference>
<keyword evidence="4" id="KW-0804">Transcription</keyword>
<comment type="similarity">
    <text evidence="1">Belongs to the LysR transcriptional regulatory family.</text>
</comment>
<dbReference type="Pfam" id="PF03466">
    <property type="entry name" value="LysR_substrate"/>
    <property type="match status" value="1"/>
</dbReference>
<dbReference type="EMBL" id="CP027569">
    <property type="protein sequence ID" value="AVO26759.1"/>
    <property type="molecule type" value="Genomic_DNA"/>
</dbReference>
<accession>A0A2S0M5Q2</accession>
<evidence type="ECO:0000259" key="5">
    <source>
        <dbReference type="PROSITE" id="PS50931"/>
    </source>
</evidence>
<dbReference type="GO" id="GO:0032993">
    <property type="term" value="C:protein-DNA complex"/>
    <property type="evidence" value="ECO:0007669"/>
    <property type="project" value="TreeGrafter"/>
</dbReference>
<dbReference type="PANTHER" id="PTHR30346:SF0">
    <property type="entry name" value="HCA OPERON TRANSCRIPTIONAL ACTIVATOR HCAR"/>
    <property type="match status" value="1"/>
</dbReference>